<gene>
    <name evidence="1" type="primary">Dvir\GJ20002</name>
    <name evidence="1" type="ORF">Dvir_GJ20002</name>
</gene>
<dbReference type="InParanoid" id="A0A0Q9W5K6"/>
<evidence type="ECO:0000313" key="1">
    <source>
        <dbReference type="EMBL" id="KRF80377.1"/>
    </source>
</evidence>
<protein>
    <submittedName>
        <fullName evidence="1">Uncharacterized protein, isoform E</fullName>
    </submittedName>
</protein>
<sequence>MAMWRKQISELVRKREMLALISDYIQLQERYVESRLRSNKRLLNYAKRIWSMRRKESS</sequence>
<evidence type="ECO:0000313" key="2">
    <source>
        <dbReference type="Proteomes" id="UP000008792"/>
    </source>
</evidence>
<dbReference type="AlphaFoldDB" id="A0A0Q9W5K6"/>
<dbReference type="Proteomes" id="UP000008792">
    <property type="component" value="Unassembled WGS sequence"/>
</dbReference>
<dbReference type="EMBL" id="CH940648">
    <property type="protein sequence ID" value="KRF80377.1"/>
    <property type="molecule type" value="Genomic_DNA"/>
</dbReference>
<reference evidence="1 2" key="1">
    <citation type="journal article" date="2007" name="Nature">
        <title>Evolution of genes and genomes on the Drosophila phylogeny.</title>
        <authorList>
            <consortium name="Drosophila 12 Genomes Consortium"/>
            <person name="Clark A.G."/>
            <person name="Eisen M.B."/>
            <person name="Smith D.R."/>
            <person name="Bergman C.M."/>
            <person name="Oliver B."/>
            <person name="Markow T.A."/>
            <person name="Kaufman T.C."/>
            <person name="Kellis M."/>
            <person name="Gelbart W."/>
            <person name="Iyer V.N."/>
            <person name="Pollard D.A."/>
            <person name="Sackton T.B."/>
            <person name="Larracuente A.M."/>
            <person name="Singh N.D."/>
            <person name="Abad J.P."/>
            <person name="Abt D.N."/>
            <person name="Adryan B."/>
            <person name="Aguade M."/>
            <person name="Akashi H."/>
            <person name="Anderson W.W."/>
            <person name="Aquadro C.F."/>
            <person name="Ardell D.H."/>
            <person name="Arguello R."/>
            <person name="Artieri C.G."/>
            <person name="Barbash D.A."/>
            <person name="Barker D."/>
            <person name="Barsanti P."/>
            <person name="Batterham P."/>
            <person name="Batzoglou S."/>
            <person name="Begun D."/>
            <person name="Bhutkar A."/>
            <person name="Blanco E."/>
            <person name="Bosak S.A."/>
            <person name="Bradley R.K."/>
            <person name="Brand A.D."/>
            <person name="Brent M.R."/>
            <person name="Brooks A.N."/>
            <person name="Brown R.H."/>
            <person name="Butlin R.K."/>
            <person name="Caggese C."/>
            <person name="Calvi B.R."/>
            <person name="Bernardo de Carvalho A."/>
            <person name="Caspi A."/>
            <person name="Castrezana S."/>
            <person name="Celniker S.E."/>
            <person name="Chang J.L."/>
            <person name="Chapple C."/>
            <person name="Chatterji S."/>
            <person name="Chinwalla A."/>
            <person name="Civetta A."/>
            <person name="Clifton S.W."/>
            <person name="Comeron J.M."/>
            <person name="Costello J.C."/>
            <person name="Coyne J.A."/>
            <person name="Daub J."/>
            <person name="David R.G."/>
            <person name="Delcher A.L."/>
            <person name="Delehaunty K."/>
            <person name="Do C.B."/>
            <person name="Ebling H."/>
            <person name="Edwards K."/>
            <person name="Eickbush T."/>
            <person name="Evans J.D."/>
            <person name="Filipski A."/>
            <person name="Findeiss S."/>
            <person name="Freyhult E."/>
            <person name="Fulton L."/>
            <person name="Fulton R."/>
            <person name="Garcia A.C."/>
            <person name="Gardiner A."/>
            <person name="Garfield D.A."/>
            <person name="Garvin B.E."/>
            <person name="Gibson G."/>
            <person name="Gilbert D."/>
            <person name="Gnerre S."/>
            <person name="Godfrey J."/>
            <person name="Good R."/>
            <person name="Gotea V."/>
            <person name="Gravely B."/>
            <person name="Greenberg A.J."/>
            <person name="Griffiths-Jones S."/>
            <person name="Gross S."/>
            <person name="Guigo R."/>
            <person name="Gustafson E.A."/>
            <person name="Haerty W."/>
            <person name="Hahn M.W."/>
            <person name="Halligan D.L."/>
            <person name="Halpern A.L."/>
            <person name="Halter G.M."/>
            <person name="Han M.V."/>
            <person name="Heger A."/>
            <person name="Hillier L."/>
            <person name="Hinrichs A.S."/>
            <person name="Holmes I."/>
            <person name="Hoskins R.A."/>
            <person name="Hubisz M.J."/>
            <person name="Hultmark D."/>
            <person name="Huntley M.A."/>
            <person name="Jaffe D.B."/>
            <person name="Jagadeeshan S."/>
            <person name="Jeck W.R."/>
            <person name="Johnson J."/>
            <person name="Jones C.D."/>
            <person name="Jordan W.C."/>
            <person name="Karpen G.H."/>
            <person name="Kataoka E."/>
            <person name="Keightley P.D."/>
            <person name="Kheradpour P."/>
            <person name="Kirkness E.F."/>
            <person name="Koerich L.B."/>
            <person name="Kristiansen K."/>
            <person name="Kudrna D."/>
            <person name="Kulathinal R.J."/>
            <person name="Kumar S."/>
            <person name="Kwok R."/>
            <person name="Lander E."/>
            <person name="Langley C.H."/>
            <person name="Lapoint R."/>
            <person name="Lazzaro B.P."/>
            <person name="Lee S.J."/>
            <person name="Levesque L."/>
            <person name="Li R."/>
            <person name="Lin C.F."/>
            <person name="Lin M.F."/>
            <person name="Lindblad-Toh K."/>
            <person name="Llopart A."/>
            <person name="Long M."/>
            <person name="Low L."/>
            <person name="Lozovsky E."/>
            <person name="Lu J."/>
            <person name="Luo M."/>
            <person name="Machado C.A."/>
            <person name="Makalowski W."/>
            <person name="Marzo M."/>
            <person name="Matsuda M."/>
            <person name="Matzkin L."/>
            <person name="McAllister B."/>
            <person name="McBride C.S."/>
            <person name="McKernan B."/>
            <person name="McKernan K."/>
            <person name="Mendez-Lago M."/>
            <person name="Minx P."/>
            <person name="Mollenhauer M.U."/>
            <person name="Montooth K."/>
            <person name="Mount S.M."/>
            <person name="Mu X."/>
            <person name="Myers E."/>
            <person name="Negre B."/>
            <person name="Newfeld S."/>
            <person name="Nielsen R."/>
            <person name="Noor M.A."/>
            <person name="O'Grady P."/>
            <person name="Pachter L."/>
            <person name="Papaceit M."/>
            <person name="Parisi M.J."/>
            <person name="Parisi M."/>
            <person name="Parts L."/>
            <person name="Pedersen J.S."/>
            <person name="Pesole G."/>
            <person name="Phillippy A.M."/>
            <person name="Ponting C.P."/>
            <person name="Pop M."/>
            <person name="Porcelli D."/>
            <person name="Powell J.R."/>
            <person name="Prohaska S."/>
            <person name="Pruitt K."/>
            <person name="Puig M."/>
            <person name="Quesneville H."/>
            <person name="Ram K.R."/>
            <person name="Rand D."/>
            <person name="Rasmussen M.D."/>
            <person name="Reed L.K."/>
            <person name="Reenan R."/>
            <person name="Reily A."/>
            <person name="Remington K.A."/>
            <person name="Rieger T.T."/>
            <person name="Ritchie M.G."/>
            <person name="Robin C."/>
            <person name="Rogers Y.H."/>
            <person name="Rohde C."/>
            <person name="Rozas J."/>
            <person name="Rubenfield M.J."/>
            <person name="Ruiz A."/>
            <person name="Russo S."/>
            <person name="Salzberg S.L."/>
            <person name="Sanchez-Gracia A."/>
            <person name="Saranga D.J."/>
            <person name="Sato H."/>
            <person name="Schaeffer S.W."/>
            <person name="Schatz M.C."/>
            <person name="Schlenke T."/>
            <person name="Schwartz R."/>
            <person name="Segarra C."/>
            <person name="Singh R.S."/>
            <person name="Sirot L."/>
            <person name="Sirota M."/>
            <person name="Sisneros N.B."/>
            <person name="Smith C.D."/>
            <person name="Smith T.F."/>
            <person name="Spieth J."/>
            <person name="Stage D.E."/>
            <person name="Stark A."/>
            <person name="Stephan W."/>
            <person name="Strausberg R.L."/>
            <person name="Strempel S."/>
            <person name="Sturgill D."/>
            <person name="Sutton G."/>
            <person name="Sutton G.G."/>
            <person name="Tao W."/>
            <person name="Teichmann S."/>
            <person name="Tobari Y.N."/>
            <person name="Tomimura Y."/>
            <person name="Tsolas J.M."/>
            <person name="Valente V.L."/>
            <person name="Venter E."/>
            <person name="Venter J.C."/>
            <person name="Vicario S."/>
            <person name="Vieira F.G."/>
            <person name="Vilella A.J."/>
            <person name="Villasante A."/>
            <person name="Walenz B."/>
            <person name="Wang J."/>
            <person name="Wasserman M."/>
            <person name="Watts T."/>
            <person name="Wilson D."/>
            <person name="Wilson R.K."/>
            <person name="Wing R.A."/>
            <person name="Wolfner M.F."/>
            <person name="Wong A."/>
            <person name="Wong G.K."/>
            <person name="Wu C.I."/>
            <person name="Wu G."/>
            <person name="Yamamoto D."/>
            <person name="Yang H.P."/>
            <person name="Yang S.P."/>
            <person name="Yorke J.A."/>
            <person name="Yoshida K."/>
            <person name="Zdobnov E."/>
            <person name="Zhang P."/>
            <person name="Zhang Y."/>
            <person name="Zimin A.V."/>
            <person name="Baldwin J."/>
            <person name="Abdouelleil A."/>
            <person name="Abdulkadir J."/>
            <person name="Abebe A."/>
            <person name="Abera B."/>
            <person name="Abreu J."/>
            <person name="Acer S.C."/>
            <person name="Aftuck L."/>
            <person name="Alexander A."/>
            <person name="An P."/>
            <person name="Anderson E."/>
            <person name="Anderson S."/>
            <person name="Arachi H."/>
            <person name="Azer M."/>
            <person name="Bachantsang P."/>
            <person name="Barry A."/>
            <person name="Bayul T."/>
            <person name="Berlin A."/>
            <person name="Bessette D."/>
            <person name="Bloom T."/>
            <person name="Blye J."/>
            <person name="Boguslavskiy L."/>
            <person name="Bonnet C."/>
            <person name="Boukhgalter B."/>
            <person name="Bourzgui I."/>
            <person name="Brown A."/>
            <person name="Cahill P."/>
            <person name="Channer S."/>
            <person name="Cheshatsang Y."/>
            <person name="Chuda L."/>
            <person name="Citroen M."/>
            <person name="Collymore A."/>
            <person name="Cooke P."/>
            <person name="Costello M."/>
            <person name="D'Aco K."/>
            <person name="Daza R."/>
            <person name="De Haan G."/>
            <person name="DeGray S."/>
            <person name="DeMaso C."/>
            <person name="Dhargay N."/>
            <person name="Dooley K."/>
            <person name="Dooley E."/>
            <person name="Doricent M."/>
            <person name="Dorje P."/>
            <person name="Dorjee K."/>
            <person name="Dupes A."/>
            <person name="Elong R."/>
            <person name="Falk J."/>
            <person name="Farina A."/>
            <person name="Faro S."/>
            <person name="Ferguson D."/>
            <person name="Fisher S."/>
            <person name="Foley C.D."/>
            <person name="Franke A."/>
            <person name="Friedrich D."/>
            <person name="Gadbois L."/>
            <person name="Gearin G."/>
            <person name="Gearin C.R."/>
            <person name="Giannoukos G."/>
            <person name="Goode T."/>
            <person name="Graham J."/>
            <person name="Grandbois E."/>
            <person name="Grewal S."/>
            <person name="Gyaltsen K."/>
            <person name="Hafez N."/>
            <person name="Hagos B."/>
            <person name="Hall J."/>
            <person name="Henson C."/>
            <person name="Hollinger A."/>
            <person name="Honan T."/>
            <person name="Huard M.D."/>
            <person name="Hughes L."/>
            <person name="Hurhula B."/>
            <person name="Husby M.E."/>
            <person name="Kamat A."/>
            <person name="Kanga B."/>
            <person name="Kashin S."/>
            <person name="Khazanovich D."/>
            <person name="Kisner P."/>
            <person name="Lance K."/>
            <person name="Lara M."/>
            <person name="Lee W."/>
            <person name="Lennon N."/>
            <person name="Letendre F."/>
            <person name="LeVine R."/>
            <person name="Lipovsky A."/>
            <person name="Liu X."/>
            <person name="Liu J."/>
            <person name="Liu S."/>
            <person name="Lokyitsang T."/>
            <person name="Lokyitsang Y."/>
            <person name="Lubonja R."/>
            <person name="Lui A."/>
            <person name="MacDonald P."/>
            <person name="Magnisalis V."/>
            <person name="Maru K."/>
            <person name="Matthews C."/>
            <person name="McCusker W."/>
            <person name="McDonough S."/>
            <person name="Mehta T."/>
            <person name="Meldrim J."/>
            <person name="Meneus L."/>
            <person name="Mihai O."/>
            <person name="Mihalev A."/>
            <person name="Mihova T."/>
            <person name="Mittelman R."/>
            <person name="Mlenga V."/>
            <person name="Montmayeur A."/>
            <person name="Mulrain L."/>
            <person name="Navidi A."/>
            <person name="Naylor J."/>
            <person name="Negash T."/>
            <person name="Nguyen T."/>
            <person name="Nguyen N."/>
            <person name="Nicol R."/>
            <person name="Norbu C."/>
            <person name="Norbu N."/>
            <person name="Novod N."/>
            <person name="O'Neill B."/>
            <person name="Osman S."/>
            <person name="Markiewicz E."/>
            <person name="Oyono O.L."/>
            <person name="Patti C."/>
            <person name="Phunkhang P."/>
            <person name="Pierre F."/>
            <person name="Priest M."/>
            <person name="Raghuraman S."/>
            <person name="Rege F."/>
            <person name="Reyes R."/>
            <person name="Rise C."/>
            <person name="Rogov P."/>
            <person name="Ross K."/>
            <person name="Ryan E."/>
            <person name="Settipalli S."/>
            <person name="Shea T."/>
            <person name="Sherpa N."/>
            <person name="Shi L."/>
            <person name="Shih D."/>
            <person name="Sparrow T."/>
            <person name="Spaulding J."/>
            <person name="Stalker J."/>
            <person name="Stange-Thomann N."/>
            <person name="Stavropoulos S."/>
            <person name="Stone C."/>
            <person name="Strader C."/>
            <person name="Tesfaye S."/>
            <person name="Thomson T."/>
            <person name="Thoulutsang Y."/>
            <person name="Thoulutsang D."/>
            <person name="Topham K."/>
            <person name="Topping I."/>
            <person name="Tsamla T."/>
            <person name="Vassiliev H."/>
            <person name="Vo A."/>
            <person name="Wangchuk T."/>
            <person name="Wangdi T."/>
            <person name="Weiand M."/>
            <person name="Wilkinson J."/>
            <person name="Wilson A."/>
            <person name="Yadav S."/>
            <person name="Young G."/>
            <person name="Yu Q."/>
            <person name="Zembek L."/>
            <person name="Zhong D."/>
            <person name="Zimmer A."/>
            <person name="Zwirko Z."/>
            <person name="Jaffe D.B."/>
            <person name="Alvarez P."/>
            <person name="Brockman W."/>
            <person name="Butler J."/>
            <person name="Chin C."/>
            <person name="Gnerre S."/>
            <person name="Grabherr M."/>
            <person name="Kleber M."/>
            <person name="Mauceli E."/>
            <person name="MacCallum I."/>
        </authorList>
    </citation>
    <scope>NUCLEOTIDE SEQUENCE [LARGE SCALE GENOMIC DNA]</scope>
    <source>
        <strain evidence="2">Tucson 15010-1051.87</strain>
    </source>
</reference>
<proteinExistence type="predicted"/>
<accession>A0A0Q9W5K6</accession>
<organism evidence="1 2">
    <name type="scientific">Drosophila virilis</name>
    <name type="common">Fruit fly</name>
    <dbReference type="NCBI Taxonomy" id="7244"/>
    <lineage>
        <taxon>Eukaryota</taxon>
        <taxon>Metazoa</taxon>
        <taxon>Ecdysozoa</taxon>
        <taxon>Arthropoda</taxon>
        <taxon>Hexapoda</taxon>
        <taxon>Insecta</taxon>
        <taxon>Pterygota</taxon>
        <taxon>Neoptera</taxon>
        <taxon>Endopterygota</taxon>
        <taxon>Diptera</taxon>
        <taxon>Brachycera</taxon>
        <taxon>Muscomorpha</taxon>
        <taxon>Ephydroidea</taxon>
        <taxon>Drosophilidae</taxon>
        <taxon>Drosophila</taxon>
    </lineage>
</organism>
<keyword evidence="2" id="KW-1185">Reference proteome</keyword>
<name>A0A0Q9W5K6_DROVI</name>